<dbReference type="InterPro" id="IPR014719">
    <property type="entry name" value="Ribosomal_bL12_C/ClpS-like"/>
</dbReference>
<protein>
    <submittedName>
        <fullName evidence="2">Ribosomal L7/L12-like protein</fullName>
    </submittedName>
</protein>
<dbReference type="GO" id="GO:0006412">
    <property type="term" value="P:translation"/>
    <property type="evidence" value="ECO:0007669"/>
    <property type="project" value="InterPro"/>
</dbReference>
<keyword evidence="3" id="KW-1185">Reference proteome</keyword>
<reference evidence="2 3" key="1">
    <citation type="submission" date="2018-03" db="EMBL/GenBank/DDBJ databases">
        <title>Genomic Encyclopedia of Type Strains, Phase III (KMG-III): the genomes of soil and plant-associated and newly described type strains.</title>
        <authorList>
            <person name="Whitman W."/>
        </authorList>
    </citation>
    <scope>NUCLEOTIDE SEQUENCE [LARGE SCALE GENOMIC DNA]</scope>
    <source>
        <strain evidence="2 3">CGMCC 4.7067</strain>
    </source>
</reference>
<dbReference type="Proteomes" id="UP000238176">
    <property type="component" value="Unassembled WGS sequence"/>
</dbReference>
<dbReference type="EMBL" id="PVTJ01000009">
    <property type="protein sequence ID" value="PRY56572.1"/>
    <property type="molecule type" value="Genomic_DNA"/>
</dbReference>
<proteinExistence type="predicted"/>
<dbReference type="OrthoDB" id="3298842at2"/>
<organism evidence="2 3">
    <name type="scientific">Glycomyces artemisiae</name>
    <dbReference type="NCBI Taxonomy" id="1076443"/>
    <lineage>
        <taxon>Bacteria</taxon>
        <taxon>Bacillati</taxon>
        <taxon>Actinomycetota</taxon>
        <taxon>Actinomycetes</taxon>
        <taxon>Glycomycetales</taxon>
        <taxon>Glycomycetaceae</taxon>
        <taxon>Glycomyces</taxon>
    </lineage>
</organism>
<gene>
    <name evidence="2" type="ORF">B0I28_109221</name>
</gene>
<dbReference type="Gene3D" id="3.30.1390.10">
    <property type="match status" value="1"/>
</dbReference>
<sequence length="81" mass="9159">MAQPRDYITMQALSRIEYKLDMIMAHLGIPQSAPPEEPWLAQVRSEIRSGRKIQAIKLYREHTGLGLKEAKDAVDGMSTGY</sequence>
<dbReference type="AlphaFoldDB" id="A0A2T0UF93"/>
<dbReference type="InterPro" id="IPR013823">
    <property type="entry name" value="Ribosomal_bL12_C"/>
</dbReference>
<feature type="domain" description="Large ribosomal subunit protein bL12 C-terminal" evidence="1">
    <location>
        <begin position="51"/>
        <end position="77"/>
    </location>
</feature>
<dbReference type="SUPFAM" id="SSF54736">
    <property type="entry name" value="ClpS-like"/>
    <property type="match status" value="1"/>
</dbReference>
<dbReference type="Pfam" id="PF00542">
    <property type="entry name" value="Ribosomal_L12"/>
    <property type="match status" value="1"/>
</dbReference>
<evidence type="ECO:0000259" key="1">
    <source>
        <dbReference type="Pfam" id="PF00542"/>
    </source>
</evidence>
<accession>A0A2T0UF93</accession>
<dbReference type="GO" id="GO:0003735">
    <property type="term" value="F:structural constituent of ribosome"/>
    <property type="evidence" value="ECO:0007669"/>
    <property type="project" value="InterPro"/>
</dbReference>
<evidence type="ECO:0000313" key="2">
    <source>
        <dbReference type="EMBL" id="PRY56572.1"/>
    </source>
</evidence>
<evidence type="ECO:0000313" key="3">
    <source>
        <dbReference type="Proteomes" id="UP000238176"/>
    </source>
</evidence>
<dbReference type="RefSeq" id="WP_106365989.1">
    <property type="nucleotide sequence ID" value="NZ_PVTJ01000009.1"/>
</dbReference>
<name>A0A2T0UF93_9ACTN</name>
<comment type="caution">
    <text evidence="2">The sequence shown here is derived from an EMBL/GenBank/DDBJ whole genome shotgun (WGS) entry which is preliminary data.</text>
</comment>